<evidence type="ECO:0000313" key="2">
    <source>
        <dbReference type="Proteomes" id="UP001162992"/>
    </source>
</evidence>
<protein>
    <submittedName>
        <fullName evidence="1">Uncharacterized protein</fullName>
    </submittedName>
</protein>
<comment type="caution">
    <text evidence="1">The sequence shown here is derived from an EMBL/GenBank/DDBJ whole genome shotgun (WGS) entry which is preliminary data.</text>
</comment>
<evidence type="ECO:0000313" key="1">
    <source>
        <dbReference type="EMBL" id="KAJ7533639.1"/>
    </source>
</evidence>
<gene>
    <name evidence="1" type="ORF">O6H91_13G058300</name>
</gene>
<proteinExistence type="predicted"/>
<organism evidence="1 2">
    <name type="scientific">Diphasiastrum complanatum</name>
    <name type="common">Issler's clubmoss</name>
    <name type="synonym">Lycopodium complanatum</name>
    <dbReference type="NCBI Taxonomy" id="34168"/>
    <lineage>
        <taxon>Eukaryota</taxon>
        <taxon>Viridiplantae</taxon>
        <taxon>Streptophyta</taxon>
        <taxon>Embryophyta</taxon>
        <taxon>Tracheophyta</taxon>
        <taxon>Lycopodiopsida</taxon>
        <taxon>Lycopodiales</taxon>
        <taxon>Lycopodiaceae</taxon>
        <taxon>Lycopodioideae</taxon>
        <taxon>Diphasiastrum</taxon>
    </lineage>
</organism>
<accession>A0ACC2BV36</accession>
<name>A0ACC2BV36_DIPCM</name>
<keyword evidence="2" id="KW-1185">Reference proteome</keyword>
<dbReference type="Proteomes" id="UP001162992">
    <property type="component" value="Chromosome 13"/>
</dbReference>
<dbReference type="EMBL" id="CM055104">
    <property type="protein sequence ID" value="KAJ7533639.1"/>
    <property type="molecule type" value="Genomic_DNA"/>
</dbReference>
<reference evidence="2" key="1">
    <citation type="journal article" date="2024" name="Proc. Natl. Acad. Sci. U.S.A.">
        <title>Extraordinary preservation of gene collinearity over three hundred million years revealed in homosporous lycophytes.</title>
        <authorList>
            <person name="Li C."/>
            <person name="Wickell D."/>
            <person name="Kuo L.Y."/>
            <person name="Chen X."/>
            <person name="Nie B."/>
            <person name="Liao X."/>
            <person name="Peng D."/>
            <person name="Ji J."/>
            <person name="Jenkins J."/>
            <person name="Williams M."/>
            <person name="Shu S."/>
            <person name="Plott C."/>
            <person name="Barry K."/>
            <person name="Rajasekar S."/>
            <person name="Grimwood J."/>
            <person name="Han X."/>
            <person name="Sun S."/>
            <person name="Hou Z."/>
            <person name="He W."/>
            <person name="Dai G."/>
            <person name="Sun C."/>
            <person name="Schmutz J."/>
            <person name="Leebens-Mack J.H."/>
            <person name="Li F.W."/>
            <person name="Wang L."/>
        </authorList>
    </citation>
    <scope>NUCLEOTIDE SEQUENCE [LARGE SCALE GENOMIC DNA]</scope>
    <source>
        <strain evidence="2">cv. PW_Plant_1</strain>
    </source>
</reference>
<sequence length="151" mass="17502">MSRVYQGIRWQGPDLGGSRECVHKDEDEENPSEKRSKYQGSESRSKPSRVAKWEQDEVQGRHWLMRVVDEKQSKPYDGEKDRHLAHKGDHSLHMEHEGEKRKKEKAEKQKERKKADGEDGADSMAPPGQRRQAKNPQHHGGLHDARKKGKH</sequence>